<comment type="caution">
    <text evidence="1">The sequence shown here is derived from an EMBL/GenBank/DDBJ whole genome shotgun (WGS) entry which is preliminary data.</text>
</comment>
<keyword evidence="2" id="KW-1185">Reference proteome</keyword>
<gene>
    <name evidence="1" type="ORF">O6H91_18G042200</name>
</gene>
<accession>A0ACC2B1M5</accession>
<proteinExistence type="predicted"/>
<protein>
    <submittedName>
        <fullName evidence="1">Uncharacterized protein</fullName>
    </submittedName>
</protein>
<sequence>MVVTHVESQIYSCNKKLKMWLYQPLALWKVVVLLLLVFVLLGYTLFLPEFCREQKGWMLFTNYFAQNENETQKLTLSDPQGTHAAFDEHYTSTEMGRSSNCLSRQEHSLFHKASARLGMPAELSFALAKYEEMHKRCSQDKNWTHAFSNPDPADTCDYLLYTEGPAGLGNRLLSLASAFLFAVLTNRVILVDRSGDIPELVCEPLSGSSWLLPADFPFEKLDHSVPKLREAYKEGWNDTKVIYLYLREDQNGDDRQFFCTATQQKLESIKWLAWNSNQYYIPRFFTLAPFWQQLVQLFPDVSLVFTHLSRYLFLPNNSIWDRIVRIHLSYFSSAQKRLGLQVRLHSRGDLSEFYPPAYTQIMNCLINNELLPNVSTTNSMAPSFNHKQQKPTERTTSVLVASLQFKYYEEIRILYMNNPAQDGKFVQVHSLSHEGREWHSLDQDIKAFIEMWLLSFSDEIATSSWSTFGYVAQGLGAITPHLLNIRGDFEKNGLPSCVVGQSIDPCNHFPFMNSCESESLSSEHSQWIQQHIKPCQDEGNGLQLVQSA</sequence>
<evidence type="ECO:0000313" key="1">
    <source>
        <dbReference type="EMBL" id="KAJ7523224.1"/>
    </source>
</evidence>
<dbReference type="EMBL" id="CM055109">
    <property type="protein sequence ID" value="KAJ7523224.1"/>
    <property type="molecule type" value="Genomic_DNA"/>
</dbReference>
<dbReference type="Proteomes" id="UP001162992">
    <property type="component" value="Chromosome 18"/>
</dbReference>
<organism evidence="1 2">
    <name type="scientific">Diphasiastrum complanatum</name>
    <name type="common">Issler's clubmoss</name>
    <name type="synonym">Lycopodium complanatum</name>
    <dbReference type="NCBI Taxonomy" id="34168"/>
    <lineage>
        <taxon>Eukaryota</taxon>
        <taxon>Viridiplantae</taxon>
        <taxon>Streptophyta</taxon>
        <taxon>Embryophyta</taxon>
        <taxon>Tracheophyta</taxon>
        <taxon>Lycopodiopsida</taxon>
        <taxon>Lycopodiales</taxon>
        <taxon>Lycopodiaceae</taxon>
        <taxon>Lycopodioideae</taxon>
        <taxon>Diphasiastrum</taxon>
    </lineage>
</organism>
<name>A0ACC2B1M5_DIPCM</name>
<evidence type="ECO:0000313" key="2">
    <source>
        <dbReference type="Proteomes" id="UP001162992"/>
    </source>
</evidence>
<reference evidence="2" key="1">
    <citation type="journal article" date="2024" name="Proc. Natl. Acad. Sci. U.S.A.">
        <title>Extraordinary preservation of gene collinearity over three hundred million years revealed in homosporous lycophytes.</title>
        <authorList>
            <person name="Li C."/>
            <person name="Wickell D."/>
            <person name="Kuo L.Y."/>
            <person name="Chen X."/>
            <person name="Nie B."/>
            <person name="Liao X."/>
            <person name="Peng D."/>
            <person name="Ji J."/>
            <person name="Jenkins J."/>
            <person name="Williams M."/>
            <person name="Shu S."/>
            <person name="Plott C."/>
            <person name="Barry K."/>
            <person name="Rajasekar S."/>
            <person name="Grimwood J."/>
            <person name="Han X."/>
            <person name="Sun S."/>
            <person name="Hou Z."/>
            <person name="He W."/>
            <person name="Dai G."/>
            <person name="Sun C."/>
            <person name="Schmutz J."/>
            <person name="Leebens-Mack J.H."/>
            <person name="Li F.W."/>
            <person name="Wang L."/>
        </authorList>
    </citation>
    <scope>NUCLEOTIDE SEQUENCE [LARGE SCALE GENOMIC DNA]</scope>
    <source>
        <strain evidence="2">cv. PW_Plant_1</strain>
    </source>
</reference>